<feature type="domain" description="HD-GYP" evidence="2">
    <location>
        <begin position="22"/>
        <end position="218"/>
    </location>
</feature>
<organism evidence="3 4">
    <name type="scientific">Deinococcus rhizophilus</name>
    <dbReference type="NCBI Taxonomy" id="3049544"/>
    <lineage>
        <taxon>Bacteria</taxon>
        <taxon>Thermotogati</taxon>
        <taxon>Deinococcota</taxon>
        <taxon>Deinococci</taxon>
        <taxon>Deinococcales</taxon>
        <taxon>Deinococcaceae</taxon>
        <taxon>Deinococcus</taxon>
    </lineage>
</organism>
<dbReference type="RefSeq" id="WP_285525525.1">
    <property type="nucleotide sequence ID" value="NZ_JASNGB010000300.1"/>
</dbReference>
<comment type="caution">
    <text evidence="3">The sequence shown here is derived from an EMBL/GenBank/DDBJ whole genome shotgun (WGS) entry which is preliminary data.</text>
</comment>
<evidence type="ECO:0000259" key="2">
    <source>
        <dbReference type="PROSITE" id="PS51832"/>
    </source>
</evidence>
<evidence type="ECO:0000256" key="1">
    <source>
        <dbReference type="SAM" id="MobiDB-lite"/>
    </source>
</evidence>
<feature type="region of interest" description="Disordered" evidence="1">
    <location>
        <begin position="1"/>
        <end position="48"/>
    </location>
</feature>
<dbReference type="CDD" id="cd00077">
    <property type="entry name" value="HDc"/>
    <property type="match status" value="1"/>
</dbReference>
<evidence type="ECO:0000313" key="4">
    <source>
        <dbReference type="Proteomes" id="UP001302059"/>
    </source>
</evidence>
<keyword evidence="3" id="KW-0378">Hydrolase</keyword>
<reference evidence="3 4" key="1">
    <citation type="submission" date="2023-05" db="EMBL/GenBank/DDBJ databases">
        <authorList>
            <person name="Gao F."/>
        </authorList>
    </citation>
    <scope>NUCLEOTIDE SEQUENCE [LARGE SCALE GENOMIC DNA]</scope>
    <source>
        <strain evidence="3 4">MIMF12</strain>
    </source>
</reference>
<protein>
    <submittedName>
        <fullName evidence="3">HD-GYP domain-containing protein</fullName>
        <ecNumber evidence="3">3.1.4.-</ecNumber>
    </submittedName>
</protein>
<dbReference type="PANTHER" id="PTHR45228:SF8">
    <property type="entry name" value="TWO-COMPONENT RESPONSE REGULATOR-RELATED"/>
    <property type="match status" value="1"/>
</dbReference>
<proteinExistence type="predicted"/>
<accession>A0ABT7JL66</accession>
<dbReference type="InterPro" id="IPR052020">
    <property type="entry name" value="Cyclic_di-GMP/3'3'-cGAMP_PDE"/>
</dbReference>
<evidence type="ECO:0000313" key="3">
    <source>
        <dbReference type="EMBL" id="MDL2345795.1"/>
    </source>
</evidence>
<dbReference type="SUPFAM" id="SSF109604">
    <property type="entry name" value="HD-domain/PDEase-like"/>
    <property type="match status" value="1"/>
</dbReference>
<dbReference type="GO" id="GO:0016787">
    <property type="term" value="F:hydrolase activity"/>
    <property type="evidence" value="ECO:0007669"/>
    <property type="project" value="UniProtKB-KW"/>
</dbReference>
<dbReference type="PANTHER" id="PTHR45228">
    <property type="entry name" value="CYCLIC DI-GMP PHOSPHODIESTERASE TM_0186-RELATED"/>
    <property type="match status" value="1"/>
</dbReference>
<keyword evidence="4" id="KW-1185">Reference proteome</keyword>
<dbReference type="Gene3D" id="1.10.3210.10">
    <property type="entry name" value="Hypothetical protein af1432"/>
    <property type="match status" value="1"/>
</dbReference>
<name>A0ABT7JL66_9DEIO</name>
<sequence>MPTRARWPSSGPTRPPAPPPPARGRCWPSGWPSKPATTRPRATPGAPWRWPDAWAGRLGRALGLDEAAQGHLRQGAYLHDIGKLSVPDGVLLKPGPLTSEERAQMQRHVLTGEALVRRIPGMPREVLEVVRSHHERWDGAGYPDGLAGEAIPRLARIFWVIDVFDALTQQRPYRAPLSVPGALALIRAEAGRQFDAGVVAAFLTLFVEPAAVAPGVVEPGVVEPGGPEPVRGREPF</sequence>
<gene>
    <name evidence="3" type="ORF">QOL99_16810</name>
</gene>
<dbReference type="InterPro" id="IPR037522">
    <property type="entry name" value="HD_GYP_dom"/>
</dbReference>
<dbReference type="EC" id="3.1.4.-" evidence="3"/>
<feature type="compositionally biased region" description="Pro residues" evidence="1">
    <location>
        <begin position="13"/>
        <end position="22"/>
    </location>
</feature>
<dbReference type="InterPro" id="IPR003607">
    <property type="entry name" value="HD/PDEase_dom"/>
</dbReference>
<dbReference type="Proteomes" id="UP001302059">
    <property type="component" value="Unassembled WGS sequence"/>
</dbReference>
<dbReference type="Pfam" id="PF13487">
    <property type="entry name" value="HD_5"/>
    <property type="match status" value="1"/>
</dbReference>
<dbReference type="PROSITE" id="PS51832">
    <property type="entry name" value="HD_GYP"/>
    <property type="match status" value="1"/>
</dbReference>
<dbReference type="EMBL" id="JASNGB010000300">
    <property type="protein sequence ID" value="MDL2345795.1"/>
    <property type="molecule type" value="Genomic_DNA"/>
</dbReference>